<dbReference type="SUPFAM" id="SSF55920">
    <property type="entry name" value="Creatinase/aminopeptidase"/>
    <property type="match status" value="1"/>
</dbReference>
<dbReference type="InterPro" id="IPR050422">
    <property type="entry name" value="X-Pro_aminopeptidase_P"/>
</dbReference>
<feature type="domain" description="Peptidase M24" evidence="4">
    <location>
        <begin position="313"/>
        <end position="528"/>
    </location>
</feature>
<evidence type="ECO:0000259" key="6">
    <source>
        <dbReference type="Pfam" id="PF16188"/>
    </source>
</evidence>
<gene>
    <name evidence="7" type="ORF">H9742_03215</name>
</gene>
<organism evidence="7 8">
    <name type="scientific">Candidatus Acetatifactor stercoripullorum</name>
    <dbReference type="NCBI Taxonomy" id="2838414"/>
    <lineage>
        <taxon>Bacteria</taxon>
        <taxon>Bacillati</taxon>
        <taxon>Bacillota</taxon>
        <taxon>Clostridia</taxon>
        <taxon>Lachnospirales</taxon>
        <taxon>Lachnospiraceae</taxon>
        <taxon>Acetatifactor</taxon>
    </lineage>
</organism>
<evidence type="ECO:0000256" key="1">
    <source>
        <dbReference type="ARBA" id="ARBA00008766"/>
    </source>
</evidence>
<reference evidence="7" key="2">
    <citation type="submission" date="2021-04" db="EMBL/GenBank/DDBJ databases">
        <authorList>
            <person name="Gilroy R."/>
        </authorList>
    </citation>
    <scope>NUCLEOTIDE SEQUENCE</scope>
    <source>
        <strain evidence="7">CHK195-6426</strain>
    </source>
</reference>
<dbReference type="Pfam" id="PF00557">
    <property type="entry name" value="Peptidase_M24"/>
    <property type="match status" value="1"/>
</dbReference>
<comment type="similarity">
    <text evidence="1">Belongs to the peptidase M24B family.</text>
</comment>
<dbReference type="GO" id="GO:0070006">
    <property type="term" value="F:metalloaminopeptidase activity"/>
    <property type="evidence" value="ECO:0007669"/>
    <property type="project" value="InterPro"/>
</dbReference>
<dbReference type="InterPro" id="IPR000587">
    <property type="entry name" value="Creatinase_N"/>
</dbReference>
<evidence type="ECO:0000259" key="4">
    <source>
        <dbReference type="Pfam" id="PF00557"/>
    </source>
</evidence>
<sequence length="600" mass="68309">MENTVIKERLCSLRALMREKHIDYYMMPTADFHNSEYVNDYFKVREFFSNFSGSNGTLLVWQEGAGLWTDGRYFIQAQAELEGTGVDLFRMLDAGVPTLEEFLKERMKTGETLGFDGRVISAMEGRKLEKALEEKKVSFACTEDLADTLWKDRPPFPAGKITVLAESIAGKSMEEKLSETRAKVKEAGADSLLLTKLDDLMWLFNIRGCDVECNPVAMSYGFITQTGAVLFLQERALDEKTRQYLEAHSVQLYPYEGIVEYLKGLPGDSRVLTDERHCSYLLYKILCERCEPVEGKNPTELLKAVKNPVELAHMQEIYLKDSVAVTKFIYWLKTNIGKQEITEVSAADYLEGLRRQIPEFLDLSFPTIAGYKANAAMMHYEATPENCAQLKPEGMLLVDSGGQYLGGTTDVTRTIVLGPISDEIKKHYTLVAAGLLQLAAARWLYGCTGRNLDICARQPIWKEGLDYKCGTGHGVGYILNVHEGPQNLRWRFTDGMTEAVIEEGMDITNEPGIYVEGRYGIRIENVMIAKNDVKNEYGQFMHFETLTWVPIDREGIDERYLNDTQKELLAWYQKEVYKKISPYLTQEERDWLKKETGAEQ</sequence>
<keyword evidence="3" id="KW-0378">Hydrolase</keyword>
<dbReference type="InterPro" id="IPR032416">
    <property type="entry name" value="Peptidase_M24_C"/>
</dbReference>
<keyword evidence="7" id="KW-0031">Aminopeptidase</keyword>
<feature type="domain" description="Creatinase N-terminal" evidence="5">
    <location>
        <begin position="9"/>
        <end position="137"/>
    </location>
</feature>
<evidence type="ECO:0000256" key="3">
    <source>
        <dbReference type="ARBA" id="ARBA00022801"/>
    </source>
</evidence>
<dbReference type="InterPro" id="IPR033740">
    <property type="entry name" value="Pept_M24B"/>
</dbReference>
<dbReference type="InterPro" id="IPR029149">
    <property type="entry name" value="Creatin/AminoP/Spt16_N"/>
</dbReference>
<dbReference type="Gene3D" id="3.40.350.10">
    <property type="entry name" value="Creatinase/prolidase N-terminal domain"/>
    <property type="match status" value="2"/>
</dbReference>
<dbReference type="AlphaFoldDB" id="A0A9D1R4V0"/>
<comment type="caution">
    <text evidence="7">The sequence shown here is derived from an EMBL/GenBank/DDBJ whole genome shotgun (WGS) entry which is preliminary data.</text>
</comment>
<dbReference type="Pfam" id="PF16189">
    <property type="entry name" value="Creatinase_N_2"/>
    <property type="match status" value="1"/>
</dbReference>
<keyword evidence="7" id="KW-0645">Protease</keyword>
<dbReference type="Gene3D" id="3.90.230.10">
    <property type="entry name" value="Creatinase/methionine aminopeptidase superfamily"/>
    <property type="match status" value="1"/>
</dbReference>
<dbReference type="InterPro" id="IPR036005">
    <property type="entry name" value="Creatinase/aminopeptidase-like"/>
</dbReference>
<reference evidence="7" key="1">
    <citation type="journal article" date="2021" name="PeerJ">
        <title>Extensive microbial diversity within the chicken gut microbiome revealed by metagenomics and culture.</title>
        <authorList>
            <person name="Gilroy R."/>
            <person name="Ravi A."/>
            <person name="Getino M."/>
            <person name="Pursley I."/>
            <person name="Horton D.L."/>
            <person name="Alikhan N.F."/>
            <person name="Baker D."/>
            <person name="Gharbi K."/>
            <person name="Hall N."/>
            <person name="Watson M."/>
            <person name="Adriaenssens E.M."/>
            <person name="Foster-Nyarko E."/>
            <person name="Jarju S."/>
            <person name="Secka A."/>
            <person name="Antonio M."/>
            <person name="Oren A."/>
            <person name="Chaudhuri R.R."/>
            <person name="La Ragione R."/>
            <person name="Hildebrand F."/>
            <person name="Pallen M.J."/>
        </authorList>
    </citation>
    <scope>NUCLEOTIDE SEQUENCE</scope>
    <source>
        <strain evidence="7">CHK195-6426</strain>
    </source>
</reference>
<dbReference type="Pfam" id="PF16188">
    <property type="entry name" value="Peptidase_M24_C"/>
    <property type="match status" value="1"/>
</dbReference>
<dbReference type="GO" id="GO:0005737">
    <property type="term" value="C:cytoplasm"/>
    <property type="evidence" value="ECO:0007669"/>
    <property type="project" value="UniProtKB-ARBA"/>
</dbReference>
<accession>A0A9D1R4V0</accession>
<evidence type="ECO:0000313" key="8">
    <source>
        <dbReference type="Proteomes" id="UP000824265"/>
    </source>
</evidence>
<name>A0A9D1R4V0_9FIRM</name>
<dbReference type="PANTHER" id="PTHR43763:SF6">
    <property type="entry name" value="XAA-PRO AMINOPEPTIDASE 1"/>
    <property type="match status" value="1"/>
</dbReference>
<dbReference type="SUPFAM" id="SSF53092">
    <property type="entry name" value="Creatinase/prolidase N-terminal domain"/>
    <property type="match status" value="2"/>
</dbReference>
<dbReference type="EMBL" id="DXGH01000016">
    <property type="protein sequence ID" value="HIW80528.1"/>
    <property type="molecule type" value="Genomic_DNA"/>
</dbReference>
<evidence type="ECO:0000256" key="2">
    <source>
        <dbReference type="ARBA" id="ARBA00022723"/>
    </source>
</evidence>
<dbReference type="Proteomes" id="UP000824265">
    <property type="component" value="Unassembled WGS sequence"/>
</dbReference>
<dbReference type="GO" id="GO:0046872">
    <property type="term" value="F:metal ion binding"/>
    <property type="evidence" value="ECO:0007669"/>
    <property type="project" value="UniProtKB-KW"/>
</dbReference>
<evidence type="ECO:0000313" key="7">
    <source>
        <dbReference type="EMBL" id="HIW80528.1"/>
    </source>
</evidence>
<dbReference type="FunFam" id="3.90.230.10:FF:000009">
    <property type="entry name" value="xaa-Pro aminopeptidase 2"/>
    <property type="match status" value="1"/>
</dbReference>
<dbReference type="CDD" id="cd01085">
    <property type="entry name" value="APP"/>
    <property type="match status" value="1"/>
</dbReference>
<feature type="domain" description="Peptidase M24 C-terminal" evidence="6">
    <location>
        <begin position="539"/>
        <end position="596"/>
    </location>
</feature>
<protein>
    <submittedName>
        <fullName evidence="7">Aminopeptidase P family protein</fullName>
    </submittedName>
</protein>
<dbReference type="InterPro" id="IPR000994">
    <property type="entry name" value="Pept_M24"/>
</dbReference>
<keyword evidence="2" id="KW-0479">Metal-binding</keyword>
<proteinExistence type="inferred from homology"/>
<dbReference type="PANTHER" id="PTHR43763">
    <property type="entry name" value="XAA-PRO AMINOPEPTIDASE 1"/>
    <property type="match status" value="1"/>
</dbReference>
<evidence type="ECO:0000259" key="5">
    <source>
        <dbReference type="Pfam" id="PF01321"/>
    </source>
</evidence>
<dbReference type="Pfam" id="PF01321">
    <property type="entry name" value="Creatinase_N"/>
    <property type="match status" value="1"/>
</dbReference>